<dbReference type="STRING" id="1165861.A0A0L0VVK7"/>
<comment type="caution">
    <text evidence="1">The sequence shown here is derived from an EMBL/GenBank/DDBJ whole genome shotgun (WGS) entry which is preliminary data.</text>
</comment>
<dbReference type="Proteomes" id="UP000054564">
    <property type="component" value="Unassembled WGS sequence"/>
</dbReference>
<reference evidence="2" key="1">
    <citation type="submission" date="2014-03" db="EMBL/GenBank/DDBJ databases">
        <title>The Genome Sequence of Puccinia striiformis f. sp. tritici PST-78.</title>
        <authorList>
            <consortium name="The Broad Institute Genome Sequencing Platform"/>
            <person name="Cuomo C."/>
            <person name="Hulbert S."/>
            <person name="Chen X."/>
            <person name="Walker B."/>
            <person name="Young S.K."/>
            <person name="Zeng Q."/>
            <person name="Gargeya S."/>
            <person name="Fitzgerald M."/>
            <person name="Haas B."/>
            <person name="Abouelleil A."/>
            <person name="Alvarado L."/>
            <person name="Arachchi H.M."/>
            <person name="Berlin A.M."/>
            <person name="Chapman S.B."/>
            <person name="Goldberg J."/>
            <person name="Griggs A."/>
            <person name="Gujja S."/>
            <person name="Hansen M."/>
            <person name="Howarth C."/>
            <person name="Imamovic A."/>
            <person name="Larimer J."/>
            <person name="McCowan C."/>
            <person name="Montmayeur A."/>
            <person name="Murphy C."/>
            <person name="Neiman D."/>
            <person name="Pearson M."/>
            <person name="Priest M."/>
            <person name="Roberts A."/>
            <person name="Saif S."/>
            <person name="Shea T."/>
            <person name="Sisk P."/>
            <person name="Sykes S."/>
            <person name="Wortman J."/>
            <person name="Nusbaum C."/>
            <person name="Birren B."/>
        </authorList>
    </citation>
    <scope>NUCLEOTIDE SEQUENCE [LARGE SCALE GENOMIC DNA]</scope>
    <source>
        <strain evidence="2">race PST-78</strain>
    </source>
</reference>
<evidence type="ECO:0000313" key="1">
    <source>
        <dbReference type="EMBL" id="KNF03313.1"/>
    </source>
</evidence>
<protein>
    <submittedName>
        <fullName evidence="1">Uncharacterized protein</fullName>
    </submittedName>
</protein>
<evidence type="ECO:0000313" key="2">
    <source>
        <dbReference type="Proteomes" id="UP000054564"/>
    </source>
</evidence>
<gene>
    <name evidence="1" type="ORF">PSTG_03581</name>
</gene>
<accession>A0A0L0VVK7</accession>
<dbReference type="EMBL" id="AJIL01000018">
    <property type="protein sequence ID" value="KNF03313.1"/>
    <property type="molecule type" value="Genomic_DNA"/>
</dbReference>
<name>A0A0L0VVK7_9BASI</name>
<sequence>MSSHRQIQNVAGTLSNVEMFDGNMDIVNGTTLRPAKIEPKADLGTLPSNNYKRGYNPKDNQADWDSLSELACATIKLTLSVPLAQRYRNTKPASRLYSTIVNVYEKNTRARRIQLQDAFWSVKHDPAQPIALWIGQIRVAADTLLTAKQLPTDQQITNRLIGGLHKSWASVKDSIVFATDELSLDDAIGVLEAHEINLNNAEDQSGDVISAAAVKRFGCSNCGKTSSYQKTKAGAAVAVKLGDFDSDSYDEEENNDKIDIIYE</sequence>
<organism evidence="1 2">
    <name type="scientific">Puccinia striiformis f. sp. tritici PST-78</name>
    <dbReference type="NCBI Taxonomy" id="1165861"/>
    <lineage>
        <taxon>Eukaryota</taxon>
        <taxon>Fungi</taxon>
        <taxon>Dikarya</taxon>
        <taxon>Basidiomycota</taxon>
        <taxon>Pucciniomycotina</taxon>
        <taxon>Pucciniomycetes</taxon>
        <taxon>Pucciniales</taxon>
        <taxon>Pucciniaceae</taxon>
        <taxon>Puccinia</taxon>
    </lineage>
</organism>
<keyword evidence="2" id="KW-1185">Reference proteome</keyword>
<proteinExistence type="predicted"/>
<dbReference type="OrthoDB" id="2509924at2759"/>
<dbReference type="AlphaFoldDB" id="A0A0L0VVK7"/>
<dbReference type="Pfam" id="PF14223">
    <property type="entry name" value="Retrotran_gag_2"/>
    <property type="match status" value="1"/>
</dbReference>